<dbReference type="PANTHER" id="PTHR22576:SF37">
    <property type="entry name" value="MUCOSA-ASSOCIATED LYMPHOID TISSUE LYMPHOMA TRANSLOCATION PROTEIN 1"/>
    <property type="match status" value="1"/>
</dbReference>
<dbReference type="InterPro" id="IPR001309">
    <property type="entry name" value="Pept_C14_p20"/>
</dbReference>
<dbReference type="GO" id="GO:0004197">
    <property type="term" value="F:cysteine-type endopeptidase activity"/>
    <property type="evidence" value="ECO:0007669"/>
    <property type="project" value="InterPro"/>
</dbReference>
<dbReference type="PROSITE" id="PS50208">
    <property type="entry name" value="CASPASE_P20"/>
    <property type="match status" value="1"/>
</dbReference>
<evidence type="ECO:0000313" key="4">
    <source>
        <dbReference type="EMBL" id="VFK58643.1"/>
    </source>
</evidence>
<feature type="region of interest" description="Disordered" evidence="1">
    <location>
        <begin position="211"/>
        <end position="230"/>
    </location>
</feature>
<dbReference type="Pfam" id="PF00656">
    <property type="entry name" value="Peptidase_C14"/>
    <property type="match status" value="1"/>
</dbReference>
<dbReference type="Gene3D" id="3.40.50.1460">
    <property type="match status" value="1"/>
</dbReference>
<dbReference type="InterPro" id="IPR052039">
    <property type="entry name" value="Caspase-related_regulators"/>
</dbReference>
<organism evidence="4">
    <name type="scientific">Candidatus Kentrum sp. TUN</name>
    <dbReference type="NCBI Taxonomy" id="2126343"/>
    <lineage>
        <taxon>Bacteria</taxon>
        <taxon>Pseudomonadati</taxon>
        <taxon>Pseudomonadota</taxon>
        <taxon>Gammaproteobacteria</taxon>
        <taxon>Candidatus Kentrum</taxon>
    </lineage>
</organism>
<reference evidence="4" key="1">
    <citation type="submission" date="2019-02" db="EMBL/GenBank/DDBJ databases">
        <authorList>
            <person name="Gruber-Vodicka R. H."/>
            <person name="Seah K. B. B."/>
        </authorList>
    </citation>
    <scope>NUCLEOTIDE SEQUENCE</scope>
    <source>
        <strain evidence="4">BECK_BY1</strain>
    </source>
</reference>
<keyword evidence="2" id="KW-0732">Signal</keyword>
<dbReference type="InterPro" id="IPR029030">
    <property type="entry name" value="Caspase-like_dom_sf"/>
</dbReference>
<evidence type="ECO:0000259" key="3">
    <source>
        <dbReference type="PROSITE" id="PS50208"/>
    </source>
</evidence>
<evidence type="ECO:0000256" key="2">
    <source>
        <dbReference type="SAM" id="SignalP"/>
    </source>
</evidence>
<gene>
    <name evidence="4" type="ORF">BECKTUN1418D_GA0071000_10874</name>
</gene>
<feature type="domain" description="Caspase family p20" evidence="3">
    <location>
        <begin position="30"/>
        <end position="116"/>
    </location>
</feature>
<sequence length="230" mass="25279">MKDTTNPSIAKIGVFLLFLALCAPATLQAGDRIALVIGNSDYRQLDKLVNPKRDAKAVAERLSKLGFTLFDTNGRKTDGPVYDLTQEHFFDAIDHFSERAWGREIALVYYAGHGIQIGGESYLLPVDTPKKRIPLIRASGIPLDAEILQRLDNRAGLTVAVFDACREIPKLKRAMRGSRASGTGMDRGLALVKSRGTGRIVAYSARRRATGRRWARQPQPLHRRAAGAVG</sequence>
<protein>
    <submittedName>
        <fullName evidence="4">Caspase domain-containing protein</fullName>
    </submittedName>
</protein>
<dbReference type="SUPFAM" id="SSF52129">
    <property type="entry name" value="Caspase-like"/>
    <property type="match status" value="1"/>
</dbReference>
<feature type="chain" id="PRO_5019513283" evidence="2">
    <location>
        <begin position="30"/>
        <end position="230"/>
    </location>
</feature>
<feature type="signal peptide" evidence="2">
    <location>
        <begin position="1"/>
        <end position="29"/>
    </location>
</feature>
<proteinExistence type="predicted"/>
<name>A0A450ZXZ9_9GAMM</name>
<evidence type="ECO:0000256" key="1">
    <source>
        <dbReference type="SAM" id="MobiDB-lite"/>
    </source>
</evidence>
<accession>A0A450ZXZ9</accession>
<dbReference type="PANTHER" id="PTHR22576">
    <property type="entry name" value="MUCOSA ASSOCIATED LYMPHOID TISSUE LYMPHOMA TRANSLOCATION PROTEIN 1/PARACASPASE"/>
    <property type="match status" value="1"/>
</dbReference>
<dbReference type="GO" id="GO:0006508">
    <property type="term" value="P:proteolysis"/>
    <property type="evidence" value="ECO:0007669"/>
    <property type="project" value="InterPro"/>
</dbReference>
<dbReference type="InterPro" id="IPR011600">
    <property type="entry name" value="Pept_C14_caspase"/>
</dbReference>
<dbReference type="EMBL" id="CAADFX010000087">
    <property type="protein sequence ID" value="VFK58643.1"/>
    <property type="molecule type" value="Genomic_DNA"/>
</dbReference>
<dbReference type="AlphaFoldDB" id="A0A450ZXZ9"/>